<evidence type="ECO:0000313" key="3">
    <source>
        <dbReference type="Proteomes" id="UP000887116"/>
    </source>
</evidence>
<feature type="compositionally biased region" description="Basic and acidic residues" evidence="1">
    <location>
        <begin position="1"/>
        <end position="18"/>
    </location>
</feature>
<accession>A0A8X6IWQ0</accession>
<feature type="region of interest" description="Disordered" evidence="1">
    <location>
        <begin position="1"/>
        <end position="20"/>
    </location>
</feature>
<reference evidence="2" key="1">
    <citation type="submission" date="2020-07" db="EMBL/GenBank/DDBJ databases">
        <title>Multicomponent nature underlies the extraordinary mechanical properties of spider dragline silk.</title>
        <authorList>
            <person name="Kono N."/>
            <person name="Nakamura H."/>
            <person name="Mori M."/>
            <person name="Yoshida Y."/>
            <person name="Ohtoshi R."/>
            <person name="Malay A.D."/>
            <person name="Moran D.A.P."/>
            <person name="Tomita M."/>
            <person name="Numata K."/>
            <person name="Arakawa K."/>
        </authorList>
    </citation>
    <scope>NUCLEOTIDE SEQUENCE</scope>
</reference>
<dbReference type="AlphaFoldDB" id="A0A8X6IWQ0"/>
<sequence>MEQREKRWKHNEKGDSKPCGRTLRFIKRKSDEDLIKTYLRIVKFGSTSERRTDKAGCPLQISQPPPIVRRRLKKRRGAFSQTMRPCGQPGVISLMELSAHGKCLKFKLPLVRDADRNLPTQLLFSDEGRAFYSN</sequence>
<evidence type="ECO:0000313" key="2">
    <source>
        <dbReference type="EMBL" id="GFR12585.1"/>
    </source>
</evidence>
<evidence type="ECO:0000256" key="1">
    <source>
        <dbReference type="SAM" id="MobiDB-lite"/>
    </source>
</evidence>
<dbReference type="Proteomes" id="UP000887116">
    <property type="component" value="Unassembled WGS sequence"/>
</dbReference>
<name>A0A8X6IWQ0_TRICU</name>
<proteinExistence type="predicted"/>
<protein>
    <submittedName>
        <fullName evidence="2">Uncharacterized protein</fullName>
    </submittedName>
</protein>
<organism evidence="2 3">
    <name type="scientific">Trichonephila clavata</name>
    <name type="common">Joro spider</name>
    <name type="synonym">Nephila clavata</name>
    <dbReference type="NCBI Taxonomy" id="2740835"/>
    <lineage>
        <taxon>Eukaryota</taxon>
        <taxon>Metazoa</taxon>
        <taxon>Ecdysozoa</taxon>
        <taxon>Arthropoda</taxon>
        <taxon>Chelicerata</taxon>
        <taxon>Arachnida</taxon>
        <taxon>Araneae</taxon>
        <taxon>Araneomorphae</taxon>
        <taxon>Entelegynae</taxon>
        <taxon>Araneoidea</taxon>
        <taxon>Nephilidae</taxon>
        <taxon>Trichonephila</taxon>
    </lineage>
</organism>
<dbReference type="OrthoDB" id="10374867at2759"/>
<gene>
    <name evidence="2" type="ORF">TNCT_190721</name>
</gene>
<dbReference type="EMBL" id="BMAO01006930">
    <property type="protein sequence ID" value="GFR12585.1"/>
    <property type="molecule type" value="Genomic_DNA"/>
</dbReference>
<comment type="caution">
    <text evidence="2">The sequence shown here is derived from an EMBL/GenBank/DDBJ whole genome shotgun (WGS) entry which is preliminary data.</text>
</comment>
<keyword evidence="3" id="KW-1185">Reference proteome</keyword>